<protein>
    <submittedName>
        <fullName evidence="1">Uncharacterized protein</fullName>
    </submittedName>
</protein>
<comment type="caution">
    <text evidence="1">The sequence shown here is derived from an EMBL/GenBank/DDBJ whole genome shotgun (WGS) entry which is preliminary data.</text>
</comment>
<dbReference type="RefSeq" id="XP_056766504.1">
    <property type="nucleotide sequence ID" value="XM_056907886.1"/>
</dbReference>
<dbReference type="Proteomes" id="UP001213681">
    <property type="component" value="Unassembled WGS sequence"/>
</dbReference>
<dbReference type="EMBL" id="JAPVEA010000005">
    <property type="protein sequence ID" value="KAJ5453548.1"/>
    <property type="molecule type" value="Genomic_DNA"/>
</dbReference>
<gene>
    <name evidence="1" type="ORF">N7458_004504</name>
</gene>
<proteinExistence type="predicted"/>
<organism evidence="1 2">
    <name type="scientific">Penicillium daleae</name>
    <dbReference type="NCBI Taxonomy" id="63821"/>
    <lineage>
        <taxon>Eukaryota</taxon>
        <taxon>Fungi</taxon>
        <taxon>Dikarya</taxon>
        <taxon>Ascomycota</taxon>
        <taxon>Pezizomycotina</taxon>
        <taxon>Eurotiomycetes</taxon>
        <taxon>Eurotiomycetidae</taxon>
        <taxon>Eurotiales</taxon>
        <taxon>Aspergillaceae</taxon>
        <taxon>Penicillium</taxon>
    </lineage>
</organism>
<dbReference type="GeneID" id="81598129"/>
<accession>A0AAD6G309</accession>
<reference evidence="1" key="2">
    <citation type="journal article" date="2023" name="IMA Fungus">
        <title>Comparative genomic study of the Penicillium genus elucidates a diverse pangenome and 15 lateral gene transfer events.</title>
        <authorList>
            <person name="Petersen C."/>
            <person name="Sorensen T."/>
            <person name="Nielsen M.R."/>
            <person name="Sondergaard T.E."/>
            <person name="Sorensen J.L."/>
            <person name="Fitzpatrick D.A."/>
            <person name="Frisvad J.C."/>
            <person name="Nielsen K.L."/>
        </authorList>
    </citation>
    <scope>NUCLEOTIDE SEQUENCE</scope>
    <source>
        <strain evidence="1">IBT 16125</strain>
    </source>
</reference>
<dbReference type="AlphaFoldDB" id="A0AAD6G309"/>
<evidence type="ECO:0000313" key="1">
    <source>
        <dbReference type="EMBL" id="KAJ5453548.1"/>
    </source>
</evidence>
<sequence>MQPSQRLNHPLHLHNISRTHLRNNLLLQSSLAIEELLNQLTVHEAIRGICRTRESSERAEFVEGEVAERIDFAGDYALERDEEVVVVGVD</sequence>
<keyword evidence="2" id="KW-1185">Reference proteome</keyword>
<evidence type="ECO:0000313" key="2">
    <source>
        <dbReference type="Proteomes" id="UP001213681"/>
    </source>
</evidence>
<reference evidence="1" key="1">
    <citation type="submission" date="2022-12" db="EMBL/GenBank/DDBJ databases">
        <authorList>
            <person name="Petersen C."/>
        </authorList>
    </citation>
    <scope>NUCLEOTIDE SEQUENCE</scope>
    <source>
        <strain evidence="1">IBT 16125</strain>
    </source>
</reference>
<name>A0AAD6G309_9EURO</name>